<dbReference type="PANTHER" id="PTHR46551">
    <property type="entry name" value="SAP DOMAIN-CONTAINING RIBONUCLEOPROTEIN"/>
    <property type="match status" value="1"/>
</dbReference>
<feature type="region of interest" description="Disordered" evidence="3">
    <location>
        <begin position="172"/>
        <end position="206"/>
    </location>
</feature>
<evidence type="ECO:0000313" key="5">
    <source>
        <dbReference type="EMBL" id="VVT54001.1"/>
    </source>
</evidence>
<dbReference type="InterPro" id="IPR036361">
    <property type="entry name" value="SAP_dom_sf"/>
</dbReference>
<evidence type="ECO:0000256" key="1">
    <source>
        <dbReference type="ARBA" id="ARBA00022553"/>
    </source>
</evidence>
<dbReference type="SMART" id="SM00513">
    <property type="entry name" value="SAP"/>
    <property type="match status" value="1"/>
</dbReference>
<dbReference type="InterPro" id="IPR040746">
    <property type="entry name" value="THO1_MOS11_C"/>
</dbReference>
<dbReference type="Proteomes" id="UP000398389">
    <property type="component" value="Unassembled WGS sequence"/>
</dbReference>
<protein>
    <recommendedName>
        <fullName evidence="4">SAP domain-containing protein</fullName>
    </recommendedName>
</protein>
<dbReference type="OrthoDB" id="445357at2759"/>
<feature type="compositionally biased region" description="Basic residues" evidence="3">
    <location>
        <begin position="173"/>
        <end position="206"/>
    </location>
</feature>
<sequence>MAIKEYSKLKVAELREELSKRGIKATGTKSEMIATLRLNNESKISSCISGPENPSTNINTVESNNTKDDLPQLQIETDEKPINNESDNSEVALTEPLPSFNATVDLIVDETEPQKSILEDKTKEVLAELKKRLERSRRFEKNNTEEIEKSIARIEKFGLVSTHHANVILGIKGPKRNHTHRGSHPQRRNFQRNSGRVHKNYNSKTE</sequence>
<dbReference type="PROSITE" id="PS50800">
    <property type="entry name" value="SAP"/>
    <property type="match status" value="1"/>
</dbReference>
<evidence type="ECO:0000256" key="2">
    <source>
        <dbReference type="ARBA" id="ARBA00046328"/>
    </source>
</evidence>
<feature type="compositionally biased region" description="Polar residues" evidence="3">
    <location>
        <begin position="44"/>
        <end position="64"/>
    </location>
</feature>
<dbReference type="SUPFAM" id="SSF68906">
    <property type="entry name" value="SAP domain"/>
    <property type="match status" value="1"/>
</dbReference>
<keyword evidence="1" id="KW-0597">Phosphoprotein</keyword>
<gene>
    <name evidence="5" type="ORF">SAPINGB_P003857</name>
</gene>
<dbReference type="Pfam" id="PF18592">
    <property type="entry name" value="Tho1_MOS11_C"/>
    <property type="match status" value="1"/>
</dbReference>
<dbReference type="Gene3D" id="1.10.720.30">
    <property type="entry name" value="SAP domain"/>
    <property type="match status" value="1"/>
</dbReference>
<dbReference type="InterPro" id="IPR052240">
    <property type="entry name" value="SAP_domain_ribonucleoprotein"/>
</dbReference>
<dbReference type="InterPro" id="IPR003034">
    <property type="entry name" value="SAP_dom"/>
</dbReference>
<proteinExistence type="inferred from homology"/>
<dbReference type="GO" id="GO:0005634">
    <property type="term" value="C:nucleus"/>
    <property type="evidence" value="ECO:0007669"/>
    <property type="project" value="TreeGrafter"/>
</dbReference>
<dbReference type="AlphaFoldDB" id="A0A5E8BSJ8"/>
<organism evidence="5 6">
    <name type="scientific">Magnusiomyces paraingens</name>
    <dbReference type="NCBI Taxonomy" id="2606893"/>
    <lineage>
        <taxon>Eukaryota</taxon>
        <taxon>Fungi</taxon>
        <taxon>Dikarya</taxon>
        <taxon>Ascomycota</taxon>
        <taxon>Saccharomycotina</taxon>
        <taxon>Dipodascomycetes</taxon>
        <taxon>Dipodascales</taxon>
        <taxon>Dipodascaceae</taxon>
        <taxon>Magnusiomyces</taxon>
    </lineage>
</organism>
<dbReference type="Pfam" id="PF02037">
    <property type="entry name" value="SAP"/>
    <property type="match status" value="1"/>
</dbReference>
<dbReference type="RefSeq" id="XP_031854463.1">
    <property type="nucleotide sequence ID" value="XM_031998572.1"/>
</dbReference>
<feature type="region of interest" description="Disordered" evidence="3">
    <location>
        <begin position="44"/>
        <end position="66"/>
    </location>
</feature>
<dbReference type="GeneID" id="43582672"/>
<dbReference type="PANTHER" id="PTHR46551:SF1">
    <property type="entry name" value="SAP DOMAIN-CONTAINING RIBONUCLEOPROTEIN"/>
    <property type="match status" value="1"/>
</dbReference>
<feature type="domain" description="SAP" evidence="4">
    <location>
        <begin position="6"/>
        <end position="40"/>
    </location>
</feature>
<name>A0A5E8BSJ8_9ASCO</name>
<evidence type="ECO:0000256" key="3">
    <source>
        <dbReference type="SAM" id="MobiDB-lite"/>
    </source>
</evidence>
<comment type="similarity">
    <text evidence="2">Belongs to the SAP domain-containing ribonucleoprotein family.</text>
</comment>
<keyword evidence="6" id="KW-1185">Reference proteome</keyword>
<dbReference type="EMBL" id="CABVLU010000003">
    <property type="protein sequence ID" value="VVT54001.1"/>
    <property type="molecule type" value="Genomic_DNA"/>
</dbReference>
<evidence type="ECO:0000259" key="4">
    <source>
        <dbReference type="PROSITE" id="PS50800"/>
    </source>
</evidence>
<dbReference type="GO" id="GO:0016973">
    <property type="term" value="P:poly(A)+ mRNA export from nucleus"/>
    <property type="evidence" value="ECO:0007669"/>
    <property type="project" value="TreeGrafter"/>
</dbReference>
<evidence type="ECO:0000313" key="6">
    <source>
        <dbReference type="Proteomes" id="UP000398389"/>
    </source>
</evidence>
<reference evidence="5 6" key="1">
    <citation type="submission" date="2019-09" db="EMBL/GenBank/DDBJ databases">
        <authorList>
            <person name="Brejova B."/>
        </authorList>
    </citation>
    <scope>NUCLEOTIDE SEQUENCE [LARGE SCALE GENOMIC DNA]</scope>
</reference>
<accession>A0A5E8BSJ8</accession>